<evidence type="ECO:0000313" key="6">
    <source>
        <dbReference type="Proteomes" id="UP000186583"/>
    </source>
</evidence>
<keyword evidence="6" id="KW-1185">Reference proteome</keyword>
<dbReference type="AlphaFoldDB" id="A0A1Q8RTN8"/>
<comment type="similarity">
    <text evidence="1 3">Belongs to the type-B carboxylesterase/lipase family.</text>
</comment>
<dbReference type="Proteomes" id="UP000186583">
    <property type="component" value="Unassembled WGS sequence"/>
</dbReference>
<dbReference type="InterPro" id="IPR019826">
    <property type="entry name" value="Carboxylesterase_B_AS"/>
</dbReference>
<dbReference type="PROSITE" id="PS00122">
    <property type="entry name" value="CARBOXYLESTERASE_B_1"/>
    <property type="match status" value="1"/>
</dbReference>
<dbReference type="STRING" id="708187.A0A1Q8RTN8"/>
<organism evidence="5 6">
    <name type="scientific">Colletotrichum chlorophyti</name>
    <dbReference type="NCBI Taxonomy" id="708187"/>
    <lineage>
        <taxon>Eukaryota</taxon>
        <taxon>Fungi</taxon>
        <taxon>Dikarya</taxon>
        <taxon>Ascomycota</taxon>
        <taxon>Pezizomycotina</taxon>
        <taxon>Sordariomycetes</taxon>
        <taxon>Hypocreomycetidae</taxon>
        <taxon>Glomerellales</taxon>
        <taxon>Glomerellaceae</taxon>
        <taxon>Colletotrichum</taxon>
    </lineage>
</organism>
<dbReference type="InterPro" id="IPR050309">
    <property type="entry name" value="Type-B_Carboxylest/Lipase"/>
</dbReference>
<dbReference type="Pfam" id="PF00135">
    <property type="entry name" value="COesterase"/>
    <property type="match status" value="1"/>
</dbReference>
<feature type="domain" description="Carboxylesterase type B" evidence="4">
    <location>
        <begin position="8"/>
        <end position="395"/>
    </location>
</feature>
<proteinExistence type="inferred from homology"/>
<reference evidence="5 6" key="1">
    <citation type="submission" date="2016-11" db="EMBL/GenBank/DDBJ databases">
        <title>Draft Genome Assembly of Colletotrichum chlorophyti a pathogen of herbaceous plants.</title>
        <authorList>
            <person name="Gan P."/>
            <person name="Narusaka M."/>
            <person name="Tsushima A."/>
            <person name="Narusaka Y."/>
            <person name="Takano Y."/>
            <person name="Shirasu K."/>
        </authorList>
    </citation>
    <scope>NUCLEOTIDE SEQUENCE [LARGE SCALE GENOMIC DNA]</scope>
    <source>
        <strain evidence="5 6">NTL11</strain>
    </source>
</reference>
<dbReference type="OrthoDB" id="408631at2759"/>
<dbReference type="InterPro" id="IPR029058">
    <property type="entry name" value="AB_hydrolase_fold"/>
</dbReference>
<sequence length="482" mass="51999">SVELKTCGIPYAQPPIGPLRLRPPKPIEAFGTIQVTGLGPACPQFTNADSSPLFNRVLGIPGVPEALFFAAALGNETEGCLTVSVMRPQNTKADEKLPVLFWIHGGGFQLGSAQPFNASVLIPSAVSQDKPFIFVAILADGAANLGLLDQRLALECVADNIAAFGGDPDAVTIWGESAGAMSVFSQMVLYDGNNTYKGRPLFRGAIMDSGSLTPAEPVDGVKAQEIFDTVVREAGCGTLPDAEKLDCLRGLDYKTFADATTKVPSFQGYHSLAFSYAPRPDGRIITASAEVLAQTRKYAAVPMIIGNQENEGTLFGIFTYKITTKAETVSYLNDIFFRNATREQVLGLVNTYSRCSDDGSLDASANDTYTEFKRLTAILGDFEFILISRIFLDLAPESVPAVFVKTDTVSRGIQDRFVAFVNSLDPNDGVADPAGDASTRWPSWHESRQLLEFGANSTGLLDGDFRSSSLEYLLDHLEVFRL</sequence>
<dbReference type="EMBL" id="MPGH01000089">
    <property type="protein sequence ID" value="OLN87697.1"/>
    <property type="molecule type" value="Genomic_DNA"/>
</dbReference>
<evidence type="ECO:0000256" key="3">
    <source>
        <dbReference type="RuleBase" id="RU361235"/>
    </source>
</evidence>
<evidence type="ECO:0000256" key="1">
    <source>
        <dbReference type="ARBA" id="ARBA00005964"/>
    </source>
</evidence>
<feature type="non-terminal residue" evidence="5">
    <location>
        <position position="1"/>
    </location>
</feature>
<name>A0A1Q8RTN8_9PEZI</name>
<dbReference type="PANTHER" id="PTHR11559">
    <property type="entry name" value="CARBOXYLESTERASE"/>
    <property type="match status" value="1"/>
</dbReference>
<evidence type="ECO:0000313" key="5">
    <source>
        <dbReference type="EMBL" id="OLN87697.1"/>
    </source>
</evidence>
<dbReference type="GO" id="GO:0016787">
    <property type="term" value="F:hydrolase activity"/>
    <property type="evidence" value="ECO:0007669"/>
    <property type="project" value="UniProtKB-KW"/>
</dbReference>
<evidence type="ECO:0000256" key="2">
    <source>
        <dbReference type="ARBA" id="ARBA00022801"/>
    </source>
</evidence>
<keyword evidence="2 3" id="KW-0378">Hydrolase</keyword>
<dbReference type="EC" id="3.1.1.-" evidence="3"/>
<dbReference type="Gene3D" id="3.40.50.1820">
    <property type="entry name" value="alpha/beta hydrolase"/>
    <property type="match status" value="1"/>
</dbReference>
<comment type="caution">
    <text evidence="5">The sequence shown here is derived from an EMBL/GenBank/DDBJ whole genome shotgun (WGS) entry which is preliminary data.</text>
</comment>
<feature type="non-terminal residue" evidence="5">
    <location>
        <position position="482"/>
    </location>
</feature>
<gene>
    <name evidence="5" type="ORF">CCHL11_05641</name>
</gene>
<dbReference type="SUPFAM" id="SSF53474">
    <property type="entry name" value="alpha/beta-Hydrolases"/>
    <property type="match status" value="1"/>
</dbReference>
<evidence type="ECO:0000259" key="4">
    <source>
        <dbReference type="Pfam" id="PF00135"/>
    </source>
</evidence>
<protein>
    <recommendedName>
        <fullName evidence="3">Carboxylic ester hydrolase</fullName>
        <ecNumber evidence="3">3.1.1.-</ecNumber>
    </recommendedName>
</protein>
<dbReference type="InterPro" id="IPR002018">
    <property type="entry name" value="CarbesteraseB"/>
</dbReference>
<accession>A0A1Q8RTN8</accession>